<evidence type="ECO:0000313" key="3">
    <source>
        <dbReference type="Proteomes" id="UP001358324"/>
    </source>
</evidence>
<protein>
    <submittedName>
        <fullName evidence="2">Helix-turn-helix domain-containing protein</fullName>
    </submittedName>
</protein>
<feature type="region of interest" description="Disordered" evidence="1">
    <location>
        <begin position="101"/>
        <end position="151"/>
    </location>
</feature>
<dbReference type="EMBL" id="JAZHBM010000001">
    <property type="protein sequence ID" value="MEF3081890.1"/>
    <property type="molecule type" value="Genomic_DNA"/>
</dbReference>
<evidence type="ECO:0000256" key="1">
    <source>
        <dbReference type="SAM" id="MobiDB-lite"/>
    </source>
</evidence>
<feature type="compositionally biased region" description="Polar residues" evidence="1">
    <location>
        <begin position="107"/>
        <end position="149"/>
    </location>
</feature>
<comment type="caution">
    <text evidence="2">The sequence shown here is derived from an EMBL/GenBank/DDBJ whole genome shotgun (WGS) entry which is preliminary data.</text>
</comment>
<keyword evidence="3" id="KW-1185">Reference proteome</keyword>
<dbReference type="RefSeq" id="WP_332077604.1">
    <property type="nucleotide sequence ID" value="NZ_JAZHBM010000001.1"/>
</dbReference>
<gene>
    <name evidence="2" type="ORF">V3391_06645</name>
</gene>
<reference evidence="2 3" key="1">
    <citation type="submission" date="2024-01" db="EMBL/GenBank/DDBJ databases">
        <title>Novel species of the genus Luteimonas isolated from rivers.</title>
        <authorList>
            <person name="Lu H."/>
        </authorList>
    </citation>
    <scope>NUCLEOTIDE SEQUENCE [LARGE SCALE GENOMIC DNA]</scope>
    <source>
        <strain evidence="2 3">SMYT11W</strain>
    </source>
</reference>
<evidence type="ECO:0000313" key="2">
    <source>
        <dbReference type="EMBL" id="MEF3081890.1"/>
    </source>
</evidence>
<name>A0ABU7WE15_9GAMM</name>
<proteinExistence type="predicted"/>
<dbReference type="Proteomes" id="UP001358324">
    <property type="component" value="Unassembled WGS sequence"/>
</dbReference>
<dbReference type="Pfam" id="PF13730">
    <property type="entry name" value="HTH_36"/>
    <property type="match status" value="1"/>
</dbReference>
<accession>A0ABU7WE15</accession>
<organism evidence="2 3">
    <name type="scientific">Luteimonas flava</name>
    <dbReference type="NCBI Taxonomy" id="3115822"/>
    <lineage>
        <taxon>Bacteria</taxon>
        <taxon>Pseudomonadati</taxon>
        <taxon>Pseudomonadota</taxon>
        <taxon>Gammaproteobacteria</taxon>
        <taxon>Lysobacterales</taxon>
        <taxon>Lysobacteraceae</taxon>
        <taxon>Luteimonas</taxon>
    </lineage>
</organism>
<sequence>MSIEAVTWALKQPIKHSSAKFVLVALANCASAESGIAFPSVAYLASATSQDRKTVLNNLQRLIEWGQIEDTGKRCGATKQIVIYRVLCGADLFSEGALQPVGERSQNRNSSENGTVPKTAGNSTVFPPNSPKNGTRNRQEPSGNHQSLARRSASRFSEFWAEYPKREGRKRAEAKWNAKNLDVLADLIIADVKRRKAEHGRWLDGFVLDAVKYLGEERWEDEITPRAGVVAVTPSTTTPAPVPARHPLAPTETKLQQAIGYAVQQHNLGAIDDAELEQQIVAARAKHGKPADAQAVAA</sequence>